<protein>
    <submittedName>
        <fullName evidence="2">Uncharacterized protein</fullName>
    </submittedName>
</protein>
<dbReference type="OMA" id="KYACHEL"/>
<sequence length="2235" mass="260185">MSTQDLQLLENQLLLSKDEAIGKLIKGTDQYYYYYFLKIFNQHGYQLTTEQKQQLEAFKDMQTANANKTNLRALFLEYDRLSSETPSEEIDQQLKAIVDKMNRQYFKFSFAQEAPAIARGQSQSGGLIEQMTYKSKFNDSVFEVSKFLDNAYTEAGFAKIKQQLYGQLDVNKIAASSIKVIKTYLNNVGNEIVDFPGIPEFYDKLSNLKDFKNDFQQAHFRKLSLSQLEGLLQLNKKFLENQQFVGEYYLKKFQYNLKDIQYSKLTEEEKKKVLQNIKDVYNWTSTLPPKFKSFNDQILYELLQIGIEVNEYDFDLFLVFLKDPKDDYDAANEKQKTFIKNNKRNYQQQWHEYHQLNTNRWIATDQIIEKYLQKYFEKNDDLGILEQYLDTKYLKKVQATVKLHQGLELQNIYDYLTSAQIEQMNSSKLLTICSFNKMYFKHGDSVKLYVELKNIPKLNIKIFEFNSENYYLQKQQQLDSSINLDGLIAFEETDFSYNYPPIQKVIKEFEFQTITNIQRGIFIVEFIGNGISSRALIKKGRLQLRETITAAGHRFQICDENFELCTGEKTGVWIDKKFYNVDQSRKEILIPFGQRDQQFNAVIVHDNFAEFTTVFIQQEKYQLKCAFLIADESLLMGCQAKAVIIPKLFVNGTEVGLALLQDQKISVTSTNDAGVPATLPFDNIKLENDKPFEVQFPITSKLKAIEIKITGKITRMHKDEKKQEDQLEQSHFIYFDNLEGQQVICNQLLKYDKINGYQILIVGKNGEPKRGFQVNVTFTLNSLNHTYNEQFTTDEKGRVYLGELRNVNSISSNIKSVGDINVQQKSWPINQKSQISYPTKITVLPGQEINLPFSNSGDINNPFVLYQVFGQTERAVIKSLTDSIKKQEQFIAFKLESKGIYELQFVKDRFTIYINVIDGELWKGTSIIKSQNQLIIDKGLDQLIAISKVDQKKEENGTKISGNIVSKQKVQVYAYATSFLNEQFEQQVNQIQQLINKDRSEQLSIDLYSSVFQSNKELSDEQKYVLNRKTQERYIGNTLEKPQFLLKRQQIRETTTQGESLNQEGSYKDKFEQQNQQPRALNKQAGYGSAGQRHQQVTTFNDFLKYPAILYSNVGLDENNNFQIDVPAHYSTVTLLVFNESSYQFQILPLENEEVQTRNLAHLSTLQKDKFYSIYRNSSNVQKNVPIQVQDLTSTEIKLVDSLDKMFIVLKELKKANGDDSGSKDFQKWEFLIKWYQQTTEQKHKLYDEHQCDELNLFIFFKDSAFFETYTESYIKNKIEKSFIDYFLLKDDAALRQYGSMQKITQLNALEQALLVIYFAEISNQLEDAKQIASYLENLNKQNIIDQRIFKKYFDTVLGAKIEAEDENFDINQGEVMYAQQQMIQQVQQPIQRNLMCMNQAPAPRMMMMQQQAMAPQAAMMNMNIQQDRMRMPMVQQSIGSLRNASYNNACQDLYLGDDMMECAYESKSAKNDSYYRDKRSQFIENFKNIEKTKEYCEKHYSTGCQKDSFKNLVSLNGFYVDLVNHSITKGILKEDFLSSKFIYCINNQTEMIAVLALIGLPNEAPVQEYKQFGGKGVEITTKSSALFFMKEIKEGKAQLRQDILIAQRFFDPIDRYIISEDDPELQLEKDVSECLIDKIYGCQVIITNCSSTRADYQVLVELPNGAIPVNTVFYTKSYTINCQPYTTQRIEYFFYFPKVGTFSVYPANVSRFGQVVCVAQEGQLKVVESKSIQNLEAIDDILAKGSKDDILNFLSTKNIFNRNIFRAEEIRYLLKDKEFYLKVIAIYRKRRFNDFESLKFSIYHADKESMKELFLHNNCQDLFKRTFKYFKCSLFEVSNIRMLEYYPLITKRVHKLTSEAKGILNVEFRTQYVDFLTYLVEKPTHTLSDKLGFIYYLLLQERINEAIQVYKTVADVEAQGEAVLQYDYFSAYLDFYIGYPNFAKAREICEKYLNYPVIHWRNIFYEVVNLLAEYDGDDDENQKLKTETTVKQKQIEQAKKEETLSSVIEGNEIQITYSNLNKVVIQFYKIDLEILFSRNPFLNQNEEDFAFVLPNSIVEASLEAMQQPGLTYKKSVPIPEELKKFNLFIQIKGASKRTSNRFYSTSLGVQVMENYGQIRVSDSEGKYLSKVYVKAYIKEKNGKESFYKDGYTDLRGRFDYASLSSANLDDASKFSLLITSDEYGSIIKEIKAPSQVGKFETEVKLVSNKWNERAVCEQVKQSNLYECKKLSKCK</sequence>
<name>A0BPN2_PARTE</name>
<keyword evidence="3" id="KW-1185">Reference proteome</keyword>
<dbReference type="KEGG" id="ptm:GSPATT00005249001"/>
<dbReference type="eggNOG" id="ENOG502QT0W">
    <property type="taxonomic scope" value="Eukaryota"/>
</dbReference>
<dbReference type="PANTHER" id="PTHR23246">
    <property type="entry name" value="NEW-GLUE PROTEIN"/>
    <property type="match status" value="1"/>
</dbReference>
<gene>
    <name evidence="2" type="ORF">GSPATT00005249001</name>
</gene>
<evidence type="ECO:0000313" key="3">
    <source>
        <dbReference type="Proteomes" id="UP000000600"/>
    </source>
</evidence>
<dbReference type="Proteomes" id="UP000000600">
    <property type="component" value="Unassembled WGS sequence"/>
</dbReference>
<dbReference type="HOGENOM" id="CLU_230958_0_0_1"/>
<evidence type="ECO:0000256" key="1">
    <source>
        <dbReference type="SAM" id="MobiDB-lite"/>
    </source>
</evidence>
<dbReference type="EMBL" id="CT868008">
    <property type="protein sequence ID" value="CAK60499.1"/>
    <property type="molecule type" value="Genomic_DNA"/>
</dbReference>
<organism evidence="2 3">
    <name type="scientific">Paramecium tetraurelia</name>
    <dbReference type="NCBI Taxonomy" id="5888"/>
    <lineage>
        <taxon>Eukaryota</taxon>
        <taxon>Sar</taxon>
        <taxon>Alveolata</taxon>
        <taxon>Ciliophora</taxon>
        <taxon>Intramacronucleata</taxon>
        <taxon>Oligohymenophorea</taxon>
        <taxon>Peniculida</taxon>
        <taxon>Parameciidae</taxon>
        <taxon>Paramecium</taxon>
    </lineage>
</organism>
<accession>A0BPN2</accession>
<dbReference type="STRING" id="5888.A0BPN2"/>
<reference evidence="2 3" key="1">
    <citation type="journal article" date="2006" name="Nature">
        <title>Global trends of whole-genome duplications revealed by the ciliate Paramecium tetraurelia.</title>
        <authorList>
            <consortium name="Genoscope"/>
            <person name="Aury J.-M."/>
            <person name="Jaillon O."/>
            <person name="Duret L."/>
            <person name="Noel B."/>
            <person name="Jubin C."/>
            <person name="Porcel B.M."/>
            <person name="Segurens B."/>
            <person name="Daubin V."/>
            <person name="Anthouard V."/>
            <person name="Aiach N."/>
            <person name="Arnaiz O."/>
            <person name="Billaut A."/>
            <person name="Beisson J."/>
            <person name="Blanc I."/>
            <person name="Bouhouche K."/>
            <person name="Camara F."/>
            <person name="Duharcourt S."/>
            <person name="Guigo R."/>
            <person name="Gogendeau D."/>
            <person name="Katinka M."/>
            <person name="Keller A.-M."/>
            <person name="Kissmehl R."/>
            <person name="Klotz C."/>
            <person name="Koll F."/>
            <person name="Le Moue A."/>
            <person name="Lepere C."/>
            <person name="Malinsky S."/>
            <person name="Nowacki M."/>
            <person name="Nowak J.K."/>
            <person name="Plattner H."/>
            <person name="Poulain J."/>
            <person name="Ruiz F."/>
            <person name="Serrano V."/>
            <person name="Zagulski M."/>
            <person name="Dessen P."/>
            <person name="Betermier M."/>
            <person name="Weissenbach J."/>
            <person name="Scarpelli C."/>
            <person name="Schachter V."/>
            <person name="Sperling L."/>
            <person name="Meyer E."/>
            <person name="Cohen J."/>
            <person name="Wincker P."/>
        </authorList>
    </citation>
    <scope>NUCLEOTIDE SEQUENCE [LARGE SCALE GENOMIC DNA]</scope>
    <source>
        <strain evidence="2 3">Stock d4-2</strain>
    </source>
</reference>
<feature type="compositionally biased region" description="Polar residues" evidence="1">
    <location>
        <begin position="1055"/>
        <end position="1065"/>
    </location>
</feature>
<dbReference type="InParanoid" id="A0BPN2"/>
<dbReference type="GeneID" id="5013681"/>
<dbReference type="PANTHER" id="PTHR23246:SF21">
    <property type="entry name" value="ACTIN-BINDING PROTEIN F"/>
    <property type="match status" value="1"/>
</dbReference>
<feature type="region of interest" description="Disordered" evidence="1">
    <location>
        <begin position="1055"/>
        <end position="1081"/>
    </location>
</feature>
<evidence type="ECO:0000313" key="2">
    <source>
        <dbReference type="EMBL" id="CAK60499.1"/>
    </source>
</evidence>
<dbReference type="OrthoDB" id="17798at2759"/>
<proteinExistence type="predicted"/>
<dbReference type="RefSeq" id="XP_001427897.1">
    <property type="nucleotide sequence ID" value="XM_001427860.1"/>
</dbReference>
<dbReference type="InterPro" id="IPR053095">
    <property type="entry name" value="Actin-binding/GATA_Znf"/>
</dbReference>